<evidence type="ECO:0000313" key="2">
    <source>
        <dbReference type="EMBL" id="NHZ32889.1"/>
    </source>
</evidence>
<dbReference type="Proteomes" id="UP000785613">
    <property type="component" value="Unassembled WGS sequence"/>
</dbReference>
<dbReference type="Pfam" id="PF08964">
    <property type="entry name" value="Crystall_3"/>
    <property type="match status" value="1"/>
</dbReference>
<dbReference type="EMBL" id="VUYU01000002">
    <property type="protein sequence ID" value="NHZ32889.1"/>
    <property type="molecule type" value="Genomic_DNA"/>
</dbReference>
<sequence length="99" mass="10654">MEPAAHLRIQPGKNYSGDTLTLAGPLAIADMSGPFGLNWDDRVDSVEIGPKATLTVFDNQQFRDQVAQFKPGQKVPDISKPLGFFDEFASVSLTCAKGA</sequence>
<gene>
    <name evidence="2" type="ORF">F0185_04695</name>
</gene>
<dbReference type="InterPro" id="IPR015059">
    <property type="entry name" value="Ca_cell_adhesion_N_dom"/>
</dbReference>
<dbReference type="Gene3D" id="2.60.20.10">
    <property type="entry name" value="Crystallins"/>
    <property type="match status" value="1"/>
</dbReference>
<feature type="domain" description="Calcium-dependent cell adhesion molecule N-terminal" evidence="1">
    <location>
        <begin position="12"/>
        <end position="91"/>
    </location>
</feature>
<evidence type="ECO:0000259" key="1">
    <source>
        <dbReference type="Pfam" id="PF08964"/>
    </source>
</evidence>
<proteinExistence type="predicted"/>
<reference evidence="2 3" key="1">
    <citation type="submission" date="2019-09" db="EMBL/GenBank/DDBJ databases">
        <title>Taxonomy of Antarctic Massilia spp.: description of Massilia rubra sp. nov., Massilia aquatica sp. nov., Massilia mucilaginosa sp. nov., Massilia frigida sp. nov. isolated from streams, lakes and regoliths.</title>
        <authorList>
            <person name="Holochova P."/>
            <person name="Sedlacek I."/>
            <person name="Kralova S."/>
            <person name="Maslanova I."/>
            <person name="Busse H.-J."/>
            <person name="Stankova E."/>
            <person name="Vrbovska V."/>
            <person name="Kovarovic V."/>
            <person name="Bartak M."/>
            <person name="Svec P."/>
            <person name="Pantucek R."/>
        </authorList>
    </citation>
    <scope>NUCLEOTIDE SEQUENCE [LARGE SCALE GENOMIC DNA]</scope>
    <source>
        <strain evidence="2 3">CCM 8692</strain>
    </source>
</reference>
<protein>
    <recommendedName>
        <fullName evidence="1">Calcium-dependent cell adhesion molecule N-terminal domain-containing protein</fullName>
    </recommendedName>
</protein>
<name>A0ABX0LFV7_9BURK</name>
<keyword evidence="3" id="KW-1185">Reference proteome</keyword>
<dbReference type="RefSeq" id="WP_167222051.1">
    <property type="nucleotide sequence ID" value="NZ_VUYU01000002.1"/>
</dbReference>
<organism evidence="2 3">
    <name type="scientific">Massilia rubra</name>
    <dbReference type="NCBI Taxonomy" id="2607910"/>
    <lineage>
        <taxon>Bacteria</taxon>
        <taxon>Pseudomonadati</taxon>
        <taxon>Pseudomonadota</taxon>
        <taxon>Betaproteobacteria</taxon>
        <taxon>Burkholderiales</taxon>
        <taxon>Oxalobacteraceae</taxon>
        <taxon>Telluria group</taxon>
        <taxon>Massilia</taxon>
    </lineage>
</organism>
<accession>A0ABX0LFV7</accession>
<comment type="caution">
    <text evidence="2">The sequence shown here is derived from an EMBL/GenBank/DDBJ whole genome shotgun (WGS) entry which is preliminary data.</text>
</comment>
<evidence type="ECO:0000313" key="3">
    <source>
        <dbReference type="Proteomes" id="UP000785613"/>
    </source>
</evidence>